<keyword evidence="1" id="KW-0812">Transmembrane</keyword>
<dbReference type="EMBL" id="RRZC01000014">
    <property type="protein sequence ID" value="MBE0404479.1"/>
    <property type="molecule type" value="Genomic_DNA"/>
</dbReference>
<dbReference type="Proteomes" id="UP000754821">
    <property type="component" value="Unassembled WGS sequence"/>
</dbReference>
<feature type="transmembrane region" description="Helical" evidence="1">
    <location>
        <begin position="154"/>
        <end position="174"/>
    </location>
</feature>
<reference evidence="2 3" key="1">
    <citation type="submission" date="2020-07" db="EMBL/GenBank/DDBJ databases">
        <title>Halophilic bacteria isolated from french cheeses.</title>
        <authorList>
            <person name="Kothe C.I."/>
            <person name="Farah-Kraiem B."/>
            <person name="Renault P."/>
            <person name="Dridi B."/>
        </authorList>
    </citation>
    <scope>NUCLEOTIDE SEQUENCE [LARGE SCALE GENOMIC DNA]</scope>
    <source>
        <strain evidence="2 3">FME16</strain>
    </source>
</reference>
<sequence length="308" mass="35386">MMVYNSGSGVKLFQKTIFFLSMLIAVYGCYQYFSINSIYEFWYYGPLKEKGYDLQIWNSFRDGRPRISSVFTSSLEFSFFIVSCFFIMLPYCWFGVKRKSAKSKVLYCFSFFITCSFLFFVVLISTVRSAQVCLFGGLIYAVLLINLKSRISIFILGLLIFVGLSSLTFLYIGLGYTEELSAEGRVVQWAFVLGNLTDSIFGRGFSSIGPSQEIWFDSFWLNLIYSLGIIPVLFFFLMFYVFYKVVDVYVSSIDYSCFSFTALGFSSTILLPILLYASLFQAFYNSTVFYILCITCSVVIYGKNKIEN</sequence>
<accession>A0ABR9FEJ5</accession>
<evidence type="ECO:0008006" key="4">
    <source>
        <dbReference type="Google" id="ProtNLM"/>
    </source>
</evidence>
<evidence type="ECO:0000256" key="1">
    <source>
        <dbReference type="SAM" id="Phobius"/>
    </source>
</evidence>
<name>A0ABR9FEJ5_9GAMM</name>
<feature type="transmembrane region" description="Helical" evidence="1">
    <location>
        <begin position="105"/>
        <end position="123"/>
    </location>
</feature>
<keyword evidence="1" id="KW-1133">Transmembrane helix</keyword>
<keyword evidence="3" id="KW-1185">Reference proteome</keyword>
<evidence type="ECO:0000313" key="3">
    <source>
        <dbReference type="Proteomes" id="UP000754821"/>
    </source>
</evidence>
<dbReference type="RefSeq" id="WP_192528003.1">
    <property type="nucleotide sequence ID" value="NZ_RRZC01000014.1"/>
</dbReference>
<comment type="caution">
    <text evidence="2">The sequence shown here is derived from an EMBL/GenBank/DDBJ whole genome shotgun (WGS) entry which is preliminary data.</text>
</comment>
<feature type="transmembrane region" description="Helical" evidence="1">
    <location>
        <begin position="283"/>
        <end position="302"/>
    </location>
</feature>
<organism evidence="2 3">
    <name type="scientific">Halomonas citrativorans</name>
    <dbReference type="NCBI Taxonomy" id="2742612"/>
    <lineage>
        <taxon>Bacteria</taxon>
        <taxon>Pseudomonadati</taxon>
        <taxon>Pseudomonadota</taxon>
        <taxon>Gammaproteobacteria</taxon>
        <taxon>Oceanospirillales</taxon>
        <taxon>Halomonadaceae</taxon>
        <taxon>Halomonas</taxon>
    </lineage>
</organism>
<proteinExistence type="predicted"/>
<gene>
    <name evidence="2" type="ORF">EI163_13100</name>
</gene>
<evidence type="ECO:0000313" key="2">
    <source>
        <dbReference type="EMBL" id="MBE0404479.1"/>
    </source>
</evidence>
<keyword evidence="1" id="KW-0472">Membrane</keyword>
<feature type="transmembrane region" description="Helical" evidence="1">
    <location>
        <begin position="129"/>
        <end position="147"/>
    </location>
</feature>
<feature type="transmembrane region" description="Helical" evidence="1">
    <location>
        <begin position="219"/>
        <end position="243"/>
    </location>
</feature>
<feature type="transmembrane region" description="Helical" evidence="1">
    <location>
        <begin position="77"/>
        <end position="96"/>
    </location>
</feature>
<feature type="transmembrane region" description="Helical" evidence="1">
    <location>
        <begin position="12"/>
        <end position="33"/>
    </location>
</feature>
<protein>
    <recommendedName>
        <fullName evidence="4">O-antigen polymerase</fullName>
    </recommendedName>
</protein>
<feature type="transmembrane region" description="Helical" evidence="1">
    <location>
        <begin position="255"/>
        <end position="277"/>
    </location>
</feature>